<organism evidence="1 2">
    <name type="scientific">Luedemannella flava</name>
    <dbReference type="NCBI Taxonomy" id="349316"/>
    <lineage>
        <taxon>Bacteria</taxon>
        <taxon>Bacillati</taxon>
        <taxon>Actinomycetota</taxon>
        <taxon>Actinomycetes</taxon>
        <taxon>Micromonosporales</taxon>
        <taxon>Micromonosporaceae</taxon>
        <taxon>Luedemannella</taxon>
    </lineage>
</organism>
<evidence type="ECO:0000313" key="2">
    <source>
        <dbReference type="Proteomes" id="UP001500218"/>
    </source>
</evidence>
<comment type="caution">
    <text evidence="1">The sequence shown here is derived from an EMBL/GenBank/DDBJ whole genome shotgun (WGS) entry which is preliminary data.</text>
</comment>
<accession>A0ABN2M5Y4</accession>
<proteinExistence type="predicted"/>
<gene>
    <name evidence="1" type="ORF">GCM10009682_35330</name>
</gene>
<evidence type="ECO:0000313" key="1">
    <source>
        <dbReference type="EMBL" id="GAA1810648.1"/>
    </source>
</evidence>
<name>A0ABN2M5Y4_9ACTN</name>
<keyword evidence="2" id="KW-1185">Reference proteome</keyword>
<sequence>MNQSLTLDLQLNVDVSRRDPGELAYHWIDDVSQLLAGDARQQLAHLPGEVQQSARPFGPLGDAGSVFGVVDTWRKTERGIDTTEMNCSTLGLQWLRSELDDLPYETHLWIGNLDEHGHRSGRIANLSVRHVETTPNWLRLHAFVDESVFLDRLSGPQAQRQYLDALWSFANQTDPGFGHVAYWYSDGVTALEDALPRRTYPRQHSGPDFTVNECRQWLRGYSWLTIVPQDLADQVGGADGLSRSGAFVEVRPMDAGGVWLLATHDYRDYSDEAVERVWRTLAPILRQGLPEVHPPRFPGTPPHRIVARDAVEIM</sequence>
<dbReference type="EMBL" id="BAAALT010000103">
    <property type="protein sequence ID" value="GAA1810648.1"/>
    <property type="molecule type" value="Genomic_DNA"/>
</dbReference>
<protein>
    <submittedName>
        <fullName evidence="1">Uncharacterized protein</fullName>
    </submittedName>
</protein>
<reference evidence="1 2" key="1">
    <citation type="journal article" date="2019" name="Int. J. Syst. Evol. Microbiol.">
        <title>The Global Catalogue of Microorganisms (GCM) 10K type strain sequencing project: providing services to taxonomists for standard genome sequencing and annotation.</title>
        <authorList>
            <consortium name="The Broad Institute Genomics Platform"/>
            <consortium name="The Broad Institute Genome Sequencing Center for Infectious Disease"/>
            <person name="Wu L."/>
            <person name="Ma J."/>
        </authorList>
    </citation>
    <scope>NUCLEOTIDE SEQUENCE [LARGE SCALE GENOMIC DNA]</scope>
    <source>
        <strain evidence="1 2">JCM 13250</strain>
    </source>
</reference>
<dbReference type="Proteomes" id="UP001500218">
    <property type="component" value="Unassembled WGS sequence"/>
</dbReference>
<dbReference type="RefSeq" id="WP_344132873.1">
    <property type="nucleotide sequence ID" value="NZ_BAAALT010000103.1"/>
</dbReference>